<dbReference type="RefSeq" id="WP_283416906.1">
    <property type="nucleotide sequence ID" value="NZ_FXUO01000005.1"/>
</dbReference>
<name>A0ABY1R2R8_9FLAO</name>
<sequence length="160" mass="17849">MRKFILSIPAKAVTDTYTATITGALTPLTPYKINLTDDKKPGMRTMAEGREGYARLISRIATQFPDALSRADNPAELNGLLDYYSNLEGNRMAILQNLETIEEIQLGASADIMTLADRYKSNLEISRQNDTALDLAMRDVDTWNSRFANKGNDNKSPDKE</sequence>
<proteinExistence type="predicted"/>
<accession>A0ABY1R2R8</accession>
<gene>
    <name evidence="1" type="ORF">SAMN05421679_10539</name>
</gene>
<evidence type="ECO:0000313" key="1">
    <source>
        <dbReference type="EMBL" id="SMP93673.1"/>
    </source>
</evidence>
<dbReference type="EMBL" id="FXUO01000005">
    <property type="protein sequence ID" value="SMP93673.1"/>
    <property type="molecule type" value="Genomic_DNA"/>
</dbReference>
<evidence type="ECO:0000313" key="2">
    <source>
        <dbReference type="Proteomes" id="UP001158050"/>
    </source>
</evidence>
<reference evidence="1 2" key="1">
    <citation type="submission" date="2017-05" db="EMBL/GenBank/DDBJ databases">
        <authorList>
            <person name="Varghese N."/>
            <person name="Submissions S."/>
        </authorList>
    </citation>
    <scope>NUCLEOTIDE SEQUENCE [LARGE SCALE GENOMIC DNA]</scope>
    <source>
        <strain evidence="1 2">DSM 18015</strain>
    </source>
</reference>
<dbReference type="Proteomes" id="UP001158050">
    <property type="component" value="Unassembled WGS sequence"/>
</dbReference>
<organism evidence="1 2">
    <name type="scientific">Epilithonimonas pallida</name>
    <dbReference type="NCBI Taxonomy" id="373671"/>
    <lineage>
        <taxon>Bacteria</taxon>
        <taxon>Pseudomonadati</taxon>
        <taxon>Bacteroidota</taxon>
        <taxon>Flavobacteriia</taxon>
        <taxon>Flavobacteriales</taxon>
        <taxon>Weeksellaceae</taxon>
        <taxon>Chryseobacterium group</taxon>
        <taxon>Epilithonimonas</taxon>
    </lineage>
</organism>
<comment type="caution">
    <text evidence="1">The sequence shown here is derived from an EMBL/GenBank/DDBJ whole genome shotgun (WGS) entry which is preliminary data.</text>
</comment>
<protein>
    <submittedName>
        <fullName evidence="1">Uncharacterized protein</fullName>
    </submittedName>
</protein>
<keyword evidence="2" id="KW-1185">Reference proteome</keyword>